<dbReference type="InterPro" id="IPR025499">
    <property type="entry name" value="KdgF"/>
</dbReference>
<reference evidence="2 3" key="1">
    <citation type="submission" date="2018-08" db="EMBL/GenBank/DDBJ databases">
        <title>Genomic Encyclopedia of Type Strains, Phase III (KMG-III): the genomes of soil and plant-associated and newly described type strains.</title>
        <authorList>
            <person name="Whitman W."/>
        </authorList>
    </citation>
    <scope>NUCLEOTIDE SEQUENCE [LARGE SCALE GENOMIC DNA]</scope>
    <source>
        <strain evidence="2 3">CECT 7375</strain>
    </source>
</reference>
<protein>
    <submittedName>
        <fullName evidence="2">Quercetin dioxygenase-like cupin family protein</fullName>
    </submittedName>
</protein>
<dbReference type="EMBL" id="QUNG01000006">
    <property type="protein sequence ID" value="REG83245.1"/>
    <property type="molecule type" value="Genomic_DNA"/>
</dbReference>
<dbReference type="SUPFAM" id="SSF51182">
    <property type="entry name" value="RmlC-like cupins"/>
    <property type="match status" value="1"/>
</dbReference>
<dbReference type="GO" id="GO:0051213">
    <property type="term" value="F:dioxygenase activity"/>
    <property type="evidence" value="ECO:0007669"/>
    <property type="project" value="UniProtKB-KW"/>
</dbReference>
<comment type="caution">
    <text evidence="2">The sequence shown here is derived from an EMBL/GenBank/DDBJ whole genome shotgun (WGS) entry which is preliminary data.</text>
</comment>
<dbReference type="Gene3D" id="2.60.120.10">
    <property type="entry name" value="Jelly Rolls"/>
    <property type="match status" value="1"/>
</dbReference>
<dbReference type="InterPro" id="IPR013096">
    <property type="entry name" value="Cupin_2"/>
</dbReference>
<dbReference type="PANTHER" id="PTHR40112:SF1">
    <property type="entry name" value="H2HPP ISOMERASE"/>
    <property type="match status" value="1"/>
</dbReference>
<dbReference type="Pfam" id="PF07883">
    <property type="entry name" value="Cupin_2"/>
    <property type="match status" value="1"/>
</dbReference>
<dbReference type="CDD" id="cd02238">
    <property type="entry name" value="cupin_KdgF"/>
    <property type="match status" value="1"/>
</dbReference>
<feature type="domain" description="Cupin type-2" evidence="1">
    <location>
        <begin position="35"/>
        <end position="94"/>
    </location>
</feature>
<keyword evidence="2" id="KW-0560">Oxidoreductase</keyword>
<dbReference type="InterPro" id="IPR014710">
    <property type="entry name" value="RmlC-like_jellyroll"/>
</dbReference>
<dbReference type="InterPro" id="IPR052535">
    <property type="entry name" value="Bacilysin_H2HPP_isomerase"/>
</dbReference>
<proteinExistence type="predicted"/>
<dbReference type="OrthoDB" id="9811153at2"/>
<evidence type="ECO:0000313" key="3">
    <source>
        <dbReference type="Proteomes" id="UP000256542"/>
    </source>
</evidence>
<dbReference type="PIRSF" id="PIRSF029883">
    <property type="entry name" value="KdgF"/>
    <property type="match status" value="1"/>
</dbReference>
<evidence type="ECO:0000259" key="1">
    <source>
        <dbReference type="Pfam" id="PF07883"/>
    </source>
</evidence>
<organism evidence="2 3">
    <name type="scientific">Marinomonas pollencensis</name>
    <dbReference type="NCBI Taxonomy" id="491954"/>
    <lineage>
        <taxon>Bacteria</taxon>
        <taxon>Pseudomonadati</taxon>
        <taxon>Pseudomonadota</taxon>
        <taxon>Gammaproteobacteria</taxon>
        <taxon>Oceanospirillales</taxon>
        <taxon>Oceanospirillaceae</taxon>
        <taxon>Marinomonas</taxon>
    </lineage>
</organism>
<dbReference type="AlphaFoldDB" id="A0A3E0DME0"/>
<dbReference type="PANTHER" id="PTHR40112">
    <property type="entry name" value="H2HPP ISOMERASE"/>
    <property type="match status" value="1"/>
</dbReference>
<dbReference type="InterPro" id="IPR011051">
    <property type="entry name" value="RmlC_Cupin_sf"/>
</dbReference>
<sequence>MSTFFQSQEHEWENLGSGIKRKIVGHTDNLMAVHLCFDKGAIGHPHAHEIHDQIGYVVEGSFEAEVNGVKQILKKGDAYIAQKHFVHGAIALEDNSILLDMFSPAREDFLKPTLTP</sequence>
<dbReference type="RefSeq" id="WP_115897728.1">
    <property type="nucleotide sequence ID" value="NZ_QUNG01000006.1"/>
</dbReference>
<dbReference type="Proteomes" id="UP000256542">
    <property type="component" value="Unassembled WGS sequence"/>
</dbReference>
<accession>A0A3E0DME0</accession>
<name>A0A3E0DME0_9GAMM</name>
<keyword evidence="2" id="KW-0223">Dioxygenase</keyword>
<gene>
    <name evidence="2" type="ORF">DFP81_106105</name>
</gene>
<evidence type="ECO:0000313" key="2">
    <source>
        <dbReference type="EMBL" id="REG83245.1"/>
    </source>
</evidence>
<keyword evidence="3" id="KW-1185">Reference proteome</keyword>